<reference evidence="2 3" key="1">
    <citation type="submission" date="2016-10" db="EMBL/GenBank/DDBJ databases">
        <authorList>
            <person name="de Groot N.N."/>
        </authorList>
    </citation>
    <scope>NUCLEOTIDE SEQUENCE [LARGE SCALE GENOMIC DNA]</scope>
    <source>
        <strain evidence="2 3">DSM 26656</strain>
    </source>
</reference>
<feature type="region of interest" description="Disordered" evidence="1">
    <location>
        <begin position="1"/>
        <end position="59"/>
    </location>
</feature>
<feature type="region of interest" description="Disordered" evidence="1">
    <location>
        <begin position="121"/>
        <end position="143"/>
    </location>
</feature>
<organism evidence="2 3">
    <name type="scientific">Bosea lathyri</name>
    <dbReference type="NCBI Taxonomy" id="1036778"/>
    <lineage>
        <taxon>Bacteria</taxon>
        <taxon>Pseudomonadati</taxon>
        <taxon>Pseudomonadota</taxon>
        <taxon>Alphaproteobacteria</taxon>
        <taxon>Hyphomicrobiales</taxon>
        <taxon>Boseaceae</taxon>
        <taxon>Bosea</taxon>
    </lineage>
</organism>
<dbReference type="AlphaFoldDB" id="A0A1H6BDD5"/>
<sequence length="143" mass="16088">MTSEPSLISEPSVTKQNRPGGQGRGQKRGQRRGQDRATIGDNGGPPLEETPPHEPEWGKGEINRYFEWRTAYRKAWRKPPAIALRRQERAEALGLTYEEYTLELIERGAHPQPEDVAAIKAKRPARRRAGGVVGQSLKAQRLK</sequence>
<evidence type="ECO:0000313" key="2">
    <source>
        <dbReference type="EMBL" id="SEG58267.1"/>
    </source>
</evidence>
<dbReference type="EMBL" id="FNUY01000007">
    <property type="protein sequence ID" value="SEG58267.1"/>
    <property type="molecule type" value="Genomic_DNA"/>
</dbReference>
<accession>A0A1H6BDD5</accession>
<evidence type="ECO:0000256" key="1">
    <source>
        <dbReference type="SAM" id="MobiDB-lite"/>
    </source>
</evidence>
<gene>
    <name evidence="2" type="ORF">SAMN04488115_107102</name>
</gene>
<name>A0A1H6BDD5_9HYPH</name>
<dbReference type="Proteomes" id="UP000236743">
    <property type="component" value="Unassembled WGS sequence"/>
</dbReference>
<evidence type="ECO:0000313" key="3">
    <source>
        <dbReference type="Proteomes" id="UP000236743"/>
    </source>
</evidence>
<proteinExistence type="predicted"/>
<protein>
    <submittedName>
        <fullName evidence="2">Uncharacterized protein</fullName>
    </submittedName>
</protein>
<feature type="compositionally biased region" description="Polar residues" evidence="1">
    <location>
        <begin position="1"/>
        <end position="15"/>
    </location>
</feature>
<keyword evidence="3" id="KW-1185">Reference proteome</keyword>
<feature type="compositionally biased region" description="Basic and acidic residues" evidence="1">
    <location>
        <begin position="50"/>
        <end position="59"/>
    </location>
</feature>